<keyword evidence="1" id="KW-0472">Membrane</keyword>
<accession>A0AAD6ZPR0</accession>
<feature type="transmembrane region" description="Helical" evidence="1">
    <location>
        <begin position="83"/>
        <end position="107"/>
    </location>
</feature>
<feature type="transmembrane region" description="Helical" evidence="1">
    <location>
        <begin position="38"/>
        <end position="63"/>
    </location>
</feature>
<comment type="caution">
    <text evidence="2">The sequence shown here is derived from an EMBL/GenBank/DDBJ whole genome shotgun (WGS) entry which is preliminary data.</text>
</comment>
<keyword evidence="1" id="KW-1133">Transmembrane helix</keyword>
<keyword evidence="1" id="KW-0812">Transmembrane</keyword>
<dbReference type="Proteomes" id="UP001218218">
    <property type="component" value="Unassembled WGS sequence"/>
</dbReference>
<evidence type="ECO:0000256" key="1">
    <source>
        <dbReference type="SAM" id="Phobius"/>
    </source>
</evidence>
<feature type="transmembrane region" description="Helical" evidence="1">
    <location>
        <begin position="548"/>
        <end position="566"/>
    </location>
</feature>
<gene>
    <name evidence="2" type="ORF">DFH08DRAFT_881191</name>
</gene>
<protein>
    <submittedName>
        <fullName evidence="2">Uncharacterized protein</fullName>
    </submittedName>
</protein>
<sequence length="639" mass="68653">MYPAQSSTDGGSQSRTSFNEKALPRPWKFDIKGFLSKLWGLPLFVICGQLILQIAAWGFFAYIQSRGFLPLPRRFQGDRSADWYRPLTWLSTQISAGLAGLSCYLFALGIQQSITLHLHGEGMPMPKFILSIQIARRSFIGDLKKLKLTALSLAVMLVTGAQTAGWSNLITPQFLDFESSITGRELDLSSTLLQSSLPDPVHQNCVFDNSNNPAFTVGQTESGYAAVNQDLEFPASVILLGQSFVSSTGGILPLTFGNVTSDSWFPNQTTLPATLSIHGDLPNDLSVEYSISQQGYTADVSCQFQDLEKDTTPSLDIETSPLEDEDGTVLDINSIIMSSDCTGPRSPDGPLNLQTVEASLGSGSGHVLMIVCGGSGQSYTLIFSGAGLYDFVKTTVCTLTPKITKVLVDYSNDNSSDDSYNDFLNSTVIDTQTLSGGSPDLDGPAGLSAVATIYNMMHYSQGKSTNIVGDQLTSLILNGNLVVQEEYLRGVTEYSGSVFRACLSVTGENAPFRPAGVPNTLTIPVGKSSFDTEFLGWEISTTTSLVQIPGTLIAIATIYIVLAAVARHSGDQKGKAFDPANTLDLVSASAIGGLRDVFTGTEEDRVKESEAIHIVLEDVEGRGPMFQGRAIWKDGQGHV</sequence>
<evidence type="ECO:0000313" key="3">
    <source>
        <dbReference type="Proteomes" id="UP001218218"/>
    </source>
</evidence>
<evidence type="ECO:0000313" key="2">
    <source>
        <dbReference type="EMBL" id="KAJ7333423.1"/>
    </source>
</evidence>
<organism evidence="2 3">
    <name type="scientific">Mycena albidolilacea</name>
    <dbReference type="NCBI Taxonomy" id="1033008"/>
    <lineage>
        <taxon>Eukaryota</taxon>
        <taxon>Fungi</taxon>
        <taxon>Dikarya</taxon>
        <taxon>Basidiomycota</taxon>
        <taxon>Agaricomycotina</taxon>
        <taxon>Agaricomycetes</taxon>
        <taxon>Agaricomycetidae</taxon>
        <taxon>Agaricales</taxon>
        <taxon>Marasmiineae</taxon>
        <taxon>Mycenaceae</taxon>
        <taxon>Mycena</taxon>
    </lineage>
</organism>
<dbReference type="AlphaFoldDB" id="A0AAD6ZPR0"/>
<reference evidence="2" key="1">
    <citation type="submission" date="2023-03" db="EMBL/GenBank/DDBJ databases">
        <title>Massive genome expansion in bonnet fungi (Mycena s.s.) driven by repeated elements and novel gene families across ecological guilds.</title>
        <authorList>
            <consortium name="Lawrence Berkeley National Laboratory"/>
            <person name="Harder C.B."/>
            <person name="Miyauchi S."/>
            <person name="Viragh M."/>
            <person name="Kuo A."/>
            <person name="Thoen E."/>
            <person name="Andreopoulos B."/>
            <person name="Lu D."/>
            <person name="Skrede I."/>
            <person name="Drula E."/>
            <person name="Henrissat B."/>
            <person name="Morin E."/>
            <person name="Kohler A."/>
            <person name="Barry K."/>
            <person name="LaButti K."/>
            <person name="Morin E."/>
            <person name="Salamov A."/>
            <person name="Lipzen A."/>
            <person name="Mereny Z."/>
            <person name="Hegedus B."/>
            <person name="Baldrian P."/>
            <person name="Stursova M."/>
            <person name="Weitz H."/>
            <person name="Taylor A."/>
            <person name="Grigoriev I.V."/>
            <person name="Nagy L.G."/>
            <person name="Martin F."/>
            <person name="Kauserud H."/>
        </authorList>
    </citation>
    <scope>NUCLEOTIDE SEQUENCE</scope>
    <source>
        <strain evidence="2">CBHHK002</strain>
    </source>
</reference>
<dbReference type="EMBL" id="JARIHO010000034">
    <property type="protein sequence ID" value="KAJ7333423.1"/>
    <property type="molecule type" value="Genomic_DNA"/>
</dbReference>
<name>A0AAD6ZPR0_9AGAR</name>
<keyword evidence="3" id="KW-1185">Reference proteome</keyword>
<proteinExistence type="predicted"/>